<dbReference type="EC" id="2.1.1.100" evidence="6"/>
<evidence type="ECO:0000313" key="6">
    <source>
        <dbReference type="EMBL" id="MEM0577830.1"/>
    </source>
</evidence>
<feature type="transmembrane region" description="Helical" evidence="5">
    <location>
        <begin position="90"/>
        <end position="120"/>
    </location>
</feature>
<keyword evidence="6" id="KW-0808">Transferase</keyword>
<dbReference type="Proteomes" id="UP001468798">
    <property type="component" value="Unassembled WGS sequence"/>
</dbReference>
<keyword evidence="7" id="KW-1185">Reference proteome</keyword>
<dbReference type="RefSeq" id="WP_342692699.1">
    <property type="nucleotide sequence ID" value="NZ_JBCGDP010000016.1"/>
</dbReference>
<evidence type="ECO:0000313" key="7">
    <source>
        <dbReference type="Proteomes" id="UP001468798"/>
    </source>
</evidence>
<protein>
    <submittedName>
        <fullName evidence="6">Isoprenylcysteine carboxylmethyltransferase family protein</fullName>
        <ecNumber evidence="6">2.1.1.100</ecNumber>
        <ecNumber evidence="6">2.1.1.334</ecNumber>
    </submittedName>
</protein>
<name>A0ABU9NR86_9FLAO</name>
<keyword evidence="2 5" id="KW-0812">Transmembrane</keyword>
<comment type="caution">
    <text evidence="6">The sequence shown here is derived from an EMBL/GenBank/DDBJ whole genome shotgun (WGS) entry which is preliminary data.</text>
</comment>
<dbReference type="Pfam" id="PF04191">
    <property type="entry name" value="PEMT"/>
    <property type="match status" value="1"/>
</dbReference>
<dbReference type="GO" id="GO:0032259">
    <property type="term" value="P:methylation"/>
    <property type="evidence" value="ECO:0007669"/>
    <property type="project" value="UniProtKB-KW"/>
</dbReference>
<dbReference type="PANTHER" id="PTHR12714:SF11">
    <property type="entry name" value="PROTEIN C-TERMINAL S-ISOPRENYLCYSTEINE CARBOXYL O-METHYLTRANSFERASE"/>
    <property type="match status" value="1"/>
</dbReference>
<evidence type="ECO:0000256" key="4">
    <source>
        <dbReference type="ARBA" id="ARBA00023136"/>
    </source>
</evidence>
<organism evidence="6 7">
    <name type="scientific">Flavobacterium polysaccharolyticum</name>
    <dbReference type="NCBI Taxonomy" id="3133148"/>
    <lineage>
        <taxon>Bacteria</taxon>
        <taxon>Pseudomonadati</taxon>
        <taxon>Bacteroidota</taxon>
        <taxon>Flavobacteriia</taxon>
        <taxon>Flavobacteriales</taxon>
        <taxon>Flavobacteriaceae</taxon>
        <taxon>Flavobacterium</taxon>
    </lineage>
</organism>
<sequence>MKTSIPRIPPPIHLLVGLTAMILLSSFVPIGHWLVFPWRYIGIIIIVLGFSLAIGSGMFFRKFGTDPRPGNRASLIVTKGPFKFTRNPMYLGYITILIGTSILLGTFSPLIVIPIIFLILHTQFVLREEKWMEEWFGEPYLEYKKKTPRWLI</sequence>
<dbReference type="PANTHER" id="PTHR12714">
    <property type="entry name" value="PROTEIN-S ISOPRENYLCYSTEINE O-METHYLTRANSFERASE"/>
    <property type="match status" value="1"/>
</dbReference>
<evidence type="ECO:0000256" key="2">
    <source>
        <dbReference type="ARBA" id="ARBA00022692"/>
    </source>
</evidence>
<dbReference type="EC" id="2.1.1.334" evidence="6"/>
<keyword evidence="3 5" id="KW-1133">Transmembrane helix</keyword>
<dbReference type="EMBL" id="JBCGDP010000016">
    <property type="protein sequence ID" value="MEM0577830.1"/>
    <property type="molecule type" value="Genomic_DNA"/>
</dbReference>
<gene>
    <name evidence="6" type="ORF">WFZ86_15090</name>
</gene>
<comment type="subcellular location">
    <subcellularLocation>
        <location evidence="1">Endomembrane system</location>
        <topology evidence="1">Multi-pass membrane protein</topology>
    </subcellularLocation>
</comment>
<dbReference type="GO" id="GO:0004671">
    <property type="term" value="F:protein C-terminal S-isoprenylcysteine carboxyl O-methyltransferase activity"/>
    <property type="evidence" value="ECO:0007669"/>
    <property type="project" value="UniProtKB-EC"/>
</dbReference>
<keyword evidence="6" id="KW-0489">Methyltransferase</keyword>
<accession>A0ABU9NR86</accession>
<dbReference type="Gene3D" id="1.20.120.1630">
    <property type="match status" value="1"/>
</dbReference>
<evidence type="ECO:0000256" key="5">
    <source>
        <dbReference type="SAM" id="Phobius"/>
    </source>
</evidence>
<feature type="transmembrane region" description="Helical" evidence="5">
    <location>
        <begin position="40"/>
        <end position="60"/>
    </location>
</feature>
<proteinExistence type="predicted"/>
<feature type="transmembrane region" description="Helical" evidence="5">
    <location>
        <begin position="12"/>
        <end position="34"/>
    </location>
</feature>
<evidence type="ECO:0000256" key="1">
    <source>
        <dbReference type="ARBA" id="ARBA00004127"/>
    </source>
</evidence>
<dbReference type="InterPro" id="IPR007318">
    <property type="entry name" value="Phopholipid_MeTrfase"/>
</dbReference>
<reference evidence="6 7" key="1">
    <citation type="submission" date="2024-03" db="EMBL/GenBank/DDBJ databases">
        <title>Two novel species of the genus Flavobacterium exhibiting potentially degradation of complex polysaccharides.</title>
        <authorList>
            <person name="Lian X."/>
        </authorList>
    </citation>
    <scope>NUCLEOTIDE SEQUENCE [LARGE SCALE GENOMIC DNA]</scope>
    <source>
        <strain evidence="6 7">N6</strain>
    </source>
</reference>
<keyword evidence="4 5" id="KW-0472">Membrane</keyword>
<evidence type="ECO:0000256" key="3">
    <source>
        <dbReference type="ARBA" id="ARBA00022989"/>
    </source>
</evidence>